<reference evidence="1 2" key="1">
    <citation type="journal article" date="2015" name="Stand. Genomic Sci.">
        <title>Genomic Encyclopedia of Bacterial and Archaeal Type Strains, Phase III: the genomes of soil and plant-associated and newly described type strains.</title>
        <authorList>
            <person name="Whitman W.B."/>
            <person name="Woyke T."/>
            <person name="Klenk H.P."/>
            <person name="Zhou Y."/>
            <person name="Lilburn T.G."/>
            <person name="Beck B.J."/>
            <person name="De Vos P."/>
            <person name="Vandamme P."/>
            <person name="Eisen J.A."/>
            <person name="Garrity G."/>
            <person name="Hugenholtz P."/>
            <person name="Kyrpides N.C."/>
        </authorList>
    </citation>
    <scope>NUCLEOTIDE SEQUENCE [LARGE SCALE GENOMIC DNA]</scope>
    <source>
        <strain evidence="1 2">CGMCC 1.10948</strain>
    </source>
</reference>
<sequence length="430" mass="47835">MTTDKQKKEAIETCLREGFVPYRSEQRGKGSAVLEATRRLKLNKNTLTDWVRAQDALANRGDKNFLPDWSLYEAPEGKKPPTRRELHDSAYWRRRAQGVEKELAAVEQMLEEIGGIRNLQVAPPEWLLKHGLGKRNRAVLSMLFTDLHMGEVVDPDEILGLNAFNPQIAATRVRRFFDAVCEIGPRWAADCKVEGLLLNLGGDLISGDIHEELRITNGLTSHEQVRMVVALIIAGIKLLLKVYKRIHVSSVPGNHARTTFKPTAKLYSKLSYDTLIAHMVADAFAGDPRVTFQIGVSNDCIIPVLGYTAFLTHGDKMGTGGGQGFAGPLLPIVRGTKKVEAQQARAQRRPDIIMHGHYHHSANPGPVFSNGAFPGYSEYGNGLRASLELPQQWFFLIHETWGVRERAEIKLETPAVPKRPASSMPKEMAA</sequence>
<keyword evidence="2" id="KW-1185">Reference proteome</keyword>
<dbReference type="Proteomes" id="UP000316291">
    <property type="component" value="Unassembled WGS sequence"/>
</dbReference>
<gene>
    <name evidence="1" type="ORF">IQ16_07979</name>
</gene>
<organism evidence="1 2">
    <name type="scientific">Bradyrhizobium huanghuaihaiense</name>
    <dbReference type="NCBI Taxonomy" id="990078"/>
    <lineage>
        <taxon>Bacteria</taxon>
        <taxon>Pseudomonadati</taxon>
        <taxon>Pseudomonadota</taxon>
        <taxon>Alphaproteobacteria</taxon>
        <taxon>Hyphomicrobiales</taxon>
        <taxon>Nitrobacteraceae</taxon>
        <taxon>Bradyrhizobium</taxon>
    </lineage>
</organism>
<comment type="caution">
    <text evidence="1">The sequence shown here is derived from an EMBL/GenBank/DDBJ whole genome shotgun (WGS) entry which is preliminary data.</text>
</comment>
<name>A0A562QS11_9BRAD</name>
<accession>A0A562QS11</accession>
<evidence type="ECO:0000313" key="2">
    <source>
        <dbReference type="Proteomes" id="UP000316291"/>
    </source>
</evidence>
<dbReference type="AlphaFoldDB" id="A0A562QS11"/>
<dbReference type="OrthoDB" id="7059292at2"/>
<dbReference type="RefSeq" id="WP_038967800.1">
    <property type="nucleotide sequence ID" value="NZ_VLLA01000039.1"/>
</dbReference>
<evidence type="ECO:0000313" key="1">
    <source>
        <dbReference type="EMBL" id="TWI59524.1"/>
    </source>
</evidence>
<dbReference type="EMBL" id="VLLA01000039">
    <property type="protein sequence ID" value="TWI59524.1"/>
    <property type="molecule type" value="Genomic_DNA"/>
</dbReference>
<dbReference type="SUPFAM" id="SSF56300">
    <property type="entry name" value="Metallo-dependent phosphatases"/>
    <property type="match status" value="1"/>
</dbReference>
<protein>
    <submittedName>
        <fullName evidence="1">Uncharacterized protein</fullName>
    </submittedName>
</protein>
<dbReference type="InterPro" id="IPR029052">
    <property type="entry name" value="Metallo-depent_PP-like"/>
</dbReference>
<proteinExistence type="predicted"/>